<feature type="compositionally biased region" description="Basic and acidic residues" evidence="1">
    <location>
        <begin position="48"/>
        <end position="58"/>
    </location>
</feature>
<evidence type="ECO:0000256" key="1">
    <source>
        <dbReference type="SAM" id="MobiDB-lite"/>
    </source>
</evidence>
<feature type="compositionally biased region" description="Polar residues" evidence="1">
    <location>
        <begin position="59"/>
        <end position="69"/>
    </location>
</feature>
<evidence type="ECO:0008006" key="5">
    <source>
        <dbReference type="Google" id="ProtNLM"/>
    </source>
</evidence>
<dbReference type="InParanoid" id="A0LH19"/>
<keyword evidence="4" id="KW-1185">Reference proteome</keyword>
<keyword evidence="2" id="KW-1133">Transmembrane helix</keyword>
<reference evidence="3 4" key="1">
    <citation type="submission" date="2006-10" db="EMBL/GenBank/DDBJ databases">
        <title>Complete sequence of Syntrophobacter fumaroxidans MPOB.</title>
        <authorList>
            <consortium name="US DOE Joint Genome Institute"/>
            <person name="Copeland A."/>
            <person name="Lucas S."/>
            <person name="Lapidus A."/>
            <person name="Barry K."/>
            <person name="Detter J.C."/>
            <person name="Glavina del Rio T."/>
            <person name="Hammon N."/>
            <person name="Israni S."/>
            <person name="Pitluck S."/>
            <person name="Goltsman E.G."/>
            <person name="Martinez M."/>
            <person name="Schmutz J."/>
            <person name="Larimer F."/>
            <person name="Land M."/>
            <person name="Hauser L."/>
            <person name="Kyrpides N."/>
            <person name="Kim E."/>
            <person name="Boone D.R."/>
            <person name="Brockman F."/>
            <person name="Culley D."/>
            <person name="Ferry J."/>
            <person name="Gunsalus R."/>
            <person name="McInerney M.J."/>
            <person name="Morrison M."/>
            <person name="Plugge C."/>
            <person name="Rohlin L."/>
            <person name="Scholten J."/>
            <person name="Sieber J."/>
            <person name="Stams A.J.M."/>
            <person name="Worm P."/>
            <person name="Henstra A.M."/>
            <person name="Richardson P."/>
        </authorList>
    </citation>
    <scope>NUCLEOTIDE SEQUENCE [LARGE SCALE GENOMIC DNA]</scope>
    <source>
        <strain evidence="4">DSM 10017 / MPOB</strain>
    </source>
</reference>
<gene>
    <name evidence="3" type="ordered locus">Sfum_1027</name>
</gene>
<evidence type="ECO:0000313" key="4">
    <source>
        <dbReference type="Proteomes" id="UP000001784"/>
    </source>
</evidence>
<dbReference type="EMBL" id="CP000478">
    <property type="protein sequence ID" value="ABK16721.1"/>
    <property type="molecule type" value="Genomic_DNA"/>
</dbReference>
<name>A0LH19_SYNFM</name>
<feature type="region of interest" description="Disordered" evidence="1">
    <location>
        <begin position="184"/>
        <end position="220"/>
    </location>
</feature>
<dbReference type="Gene3D" id="2.60.40.10">
    <property type="entry name" value="Immunoglobulins"/>
    <property type="match status" value="2"/>
</dbReference>
<proteinExistence type="predicted"/>
<dbReference type="KEGG" id="sfu:Sfum_1027"/>
<evidence type="ECO:0000256" key="2">
    <source>
        <dbReference type="SAM" id="Phobius"/>
    </source>
</evidence>
<dbReference type="AlphaFoldDB" id="A0LH19"/>
<dbReference type="HOGENOM" id="CLU_514740_0_0_7"/>
<dbReference type="InterPro" id="IPR013783">
    <property type="entry name" value="Ig-like_fold"/>
</dbReference>
<accession>A0LH19</accession>
<feature type="region of interest" description="Disordered" evidence="1">
    <location>
        <begin position="1"/>
        <end position="69"/>
    </location>
</feature>
<organism evidence="3 4">
    <name type="scientific">Syntrophobacter fumaroxidans (strain DSM 10017 / MPOB)</name>
    <dbReference type="NCBI Taxonomy" id="335543"/>
    <lineage>
        <taxon>Bacteria</taxon>
        <taxon>Pseudomonadati</taxon>
        <taxon>Thermodesulfobacteriota</taxon>
        <taxon>Syntrophobacteria</taxon>
        <taxon>Syntrophobacterales</taxon>
        <taxon>Syntrophobacteraceae</taxon>
        <taxon>Syntrophobacter</taxon>
    </lineage>
</organism>
<keyword evidence="2" id="KW-0472">Membrane</keyword>
<evidence type="ECO:0000313" key="3">
    <source>
        <dbReference type="EMBL" id="ABK16721.1"/>
    </source>
</evidence>
<protein>
    <recommendedName>
        <fullName evidence="5">Fibronectin, type III domain protein</fullName>
    </recommendedName>
</protein>
<keyword evidence="2" id="KW-0812">Transmembrane</keyword>
<dbReference type="eggNOG" id="COG0265">
    <property type="taxonomic scope" value="Bacteria"/>
</dbReference>
<feature type="transmembrane region" description="Helical" evidence="2">
    <location>
        <begin position="96"/>
        <end position="114"/>
    </location>
</feature>
<sequence>MAPRAECRRRSIFNDSQAGDAGASRSRSMTFDVQRPGLKPVPQPLPGEPRDLIRERSSGDPQSAVETSASLATVREKQKDFIDTTEWGKQMERHRINVFVMIPLLLASLALLPLPGASGTARAQDDVFHPYAHEPCPDVDGAAAYHAAFPAGSPFGLNPGERGIQDHINARQQAADGMEGTFADSGFADRGPDDPAEGLSEGPAERIPADPLMVSPLSPAGTITDTTPTYKWTREAGATQYRYQLMKGTTTVYTRTVGSGACGASTCSNTPATVLGFATYKWRVRAMVNNVWKPYSAFKTFTVAKPIPTPMAPVGTITDRTPTYRWTKISGATQYQYQLVQGTTTVYTRTAGAGVCGASTCASTPSTALRYATYKWRVRAMVNDIWKPYSAFKTFTVEKPIPGCDAVLLPAHSGGCTFRLVTPQNCEEIDLSGGKYYEFAWFTDGVYCETPWTMCIAGNPANVTTGKNIYCEDFSAGSTDYITHYGGIVYVDAEAFNSLGLTTDNGIYHWVVISFSGANPNSQTFRVKQ</sequence>
<dbReference type="Proteomes" id="UP000001784">
    <property type="component" value="Chromosome"/>
</dbReference>